<dbReference type="RefSeq" id="WP_129210139.1">
    <property type="nucleotide sequence ID" value="NZ_BMGU01000001.1"/>
</dbReference>
<accession>A0A4V1NUQ8</accession>
<proteinExistence type="predicted"/>
<keyword evidence="2" id="KW-1185">Reference proteome</keyword>
<dbReference type="AlphaFoldDB" id="A0A4V1NUQ8"/>
<evidence type="ECO:0000313" key="2">
    <source>
        <dbReference type="Proteomes" id="UP000290253"/>
    </source>
</evidence>
<sequence>MRMREITAEMRVRDALPLLSAAEQISLQYWAAEFGIPLREFHLGHIRTYEMQRLQGESRYVVNAEVSVLLRLLESVGLGEDIRRRYQPLRDPEELSPEERAALPERTLKYIEKLEGEIEVFEARNDRTQNRLRKANWAKWSR</sequence>
<comment type="caution">
    <text evidence="1">The sequence shown here is derived from an EMBL/GenBank/DDBJ whole genome shotgun (WGS) entry which is preliminary data.</text>
</comment>
<organism evidence="1 2">
    <name type="scientific">Silvibacterium dinghuense</name>
    <dbReference type="NCBI Taxonomy" id="1560006"/>
    <lineage>
        <taxon>Bacteria</taxon>
        <taxon>Pseudomonadati</taxon>
        <taxon>Acidobacteriota</taxon>
        <taxon>Terriglobia</taxon>
        <taxon>Terriglobales</taxon>
        <taxon>Acidobacteriaceae</taxon>
        <taxon>Silvibacterium</taxon>
    </lineage>
</organism>
<name>A0A4V1NUQ8_9BACT</name>
<evidence type="ECO:0000313" key="1">
    <source>
        <dbReference type="EMBL" id="RXS93072.1"/>
    </source>
</evidence>
<protein>
    <submittedName>
        <fullName evidence="1">Uncharacterized protein</fullName>
    </submittedName>
</protein>
<gene>
    <name evidence="1" type="ORF">ESZ00_19810</name>
</gene>
<dbReference type="Proteomes" id="UP000290253">
    <property type="component" value="Unassembled WGS sequence"/>
</dbReference>
<dbReference type="EMBL" id="SDMK01000006">
    <property type="protein sequence ID" value="RXS93072.1"/>
    <property type="molecule type" value="Genomic_DNA"/>
</dbReference>
<reference evidence="1 2" key="1">
    <citation type="journal article" date="2016" name="Int. J. Syst. Evol. Microbiol.">
        <title>Acidipila dinghuensis sp. nov., an acidobacterium isolated from forest soil.</title>
        <authorList>
            <person name="Jiang Y.W."/>
            <person name="Wang J."/>
            <person name="Chen M.H."/>
            <person name="Lv Y.Y."/>
            <person name="Qiu L.H."/>
        </authorList>
    </citation>
    <scope>NUCLEOTIDE SEQUENCE [LARGE SCALE GENOMIC DNA]</scope>
    <source>
        <strain evidence="1 2">DHOF10</strain>
    </source>
</reference>